<sequence>MHDIYLSFKIQNKVVGTTTDNGSNFVKAFKTYYTLPKLEDNELEDGDDNVLEIIDLTQILEEGENNLEETQETTIHLPRHFRCASHTINLVATSDIDAYFIDKNQINKKNPSFPSLKKSYRKVMANLFKLWSKQNQSQLLHIRSLFESTQQNMLELII</sequence>
<accession>A0AAV0X143</accession>
<proteinExistence type="predicted"/>
<dbReference type="EMBL" id="CARXXK010000003">
    <property type="protein sequence ID" value="CAI6361711.1"/>
    <property type="molecule type" value="Genomic_DNA"/>
</dbReference>
<dbReference type="Proteomes" id="UP001160148">
    <property type="component" value="Unassembled WGS sequence"/>
</dbReference>
<dbReference type="InterPro" id="IPR012337">
    <property type="entry name" value="RNaseH-like_sf"/>
</dbReference>
<dbReference type="PANTHER" id="PTHR47501:SF5">
    <property type="entry name" value="HAT C-TERMINAL DIMERISATION DOMAIN-CONTAINING PROTEIN"/>
    <property type="match status" value="1"/>
</dbReference>
<dbReference type="AlphaFoldDB" id="A0AAV0X143"/>
<organism evidence="1 2">
    <name type="scientific">Macrosiphum euphorbiae</name>
    <name type="common">potato aphid</name>
    <dbReference type="NCBI Taxonomy" id="13131"/>
    <lineage>
        <taxon>Eukaryota</taxon>
        <taxon>Metazoa</taxon>
        <taxon>Ecdysozoa</taxon>
        <taxon>Arthropoda</taxon>
        <taxon>Hexapoda</taxon>
        <taxon>Insecta</taxon>
        <taxon>Pterygota</taxon>
        <taxon>Neoptera</taxon>
        <taxon>Paraneoptera</taxon>
        <taxon>Hemiptera</taxon>
        <taxon>Sternorrhyncha</taxon>
        <taxon>Aphidomorpha</taxon>
        <taxon>Aphidoidea</taxon>
        <taxon>Aphididae</taxon>
        <taxon>Macrosiphini</taxon>
        <taxon>Macrosiphum</taxon>
    </lineage>
</organism>
<reference evidence="1 2" key="1">
    <citation type="submission" date="2023-01" db="EMBL/GenBank/DDBJ databases">
        <authorList>
            <person name="Whitehead M."/>
        </authorList>
    </citation>
    <scope>NUCLEOTIDE SEQUENCE [LARGE SCALE GENOMIC DNA]</scope>
</reference>
<gene>
    <name evidence="1" type="ORF">MEUPH1_LOCUS16861</name>
</gene>
<protein>
    <recommendedName>
        <fullName evidence="3">Transposase</fullName>
    </recommendedName>
</protein>
<comment type="caution">
    <text evidence="1">The sequence shown here is derived from an EMBL/GenBank/DDBJ whole genome shotgun (WGS) entry which is preliminary data.</text>
</comment>
<evidence type="ECO:0000313" key="2">
    <source>
        <dbReference type="Proteomes" id="UP001160148"/>
    </source>
</evidence>
<evidence type="ECO:0008006" key="3">
    <source>
        <dbReference type="Google" id="ProtNLM"/>
    </source>
</evidence>
<dbReference type="PANTHER" id="PTHR47501">
    <property type="entry name" value="TRANSPOSASE-RELATED"/>
    <property type="match status" value="1"/>
</dbReference>
<dbReference type="SUPFAM" id="SSF53098">
    <property type="entry name" value="Ribonuclease H-like"/>
    <property type="match status" value="1"/>
</dbReference>
<evidence type="ECO:0000313" key="1">
    <source>
        <dbReference type="EMBL" id="CAI6361711.1"/>
    </source>
</evidence>
<name>A0AAV0X143_9HEMI</name>
<keyword evidence="2" id="KW-1185">Reference proteome</keyword>